<evidence type="ECO:0000259" key="11">
    <source>
        <dbReference type="PROSITE" id="PS51292"/>
    </source>
</evidence>
<dbReference type="EMBL" id="KQ418483">
    <property type="protein sequence ID" value="KOF87153.1"/>
    <property type="molecule type" value="Genomic_DNA"/>
</dbReference>
<keyword evidence="4" id="KW-0479">Metal-binding</keyword>
<organism evidence="12">
    <name type="scientific">Octopus bimaculoides</name>
    <name type="common">California two-spotted octopus</name>
    <dbReference type="NCBI Taxonomy" id="37653"/>
    <lineage>
        <taxon>Eukaryota</taxon>
        <taxon>Metazoa</taxon>
        <taxon>Spiralia</taxon>
        <taxon>Lophotrochozoa</taxon>
        <taxon>Mollusca</taxon>
        <taxon>Cephalopoda</taxon>
        <taxon>Coleoidea</taxon>
        <taxon>Octopodiformes</taxon>
        <taxon>Octopoda</taxon>
        <taxon>Incirrata</taxon>
        <taxon>Octopodidae</taxon>
        <taxon>Octopus</taxon>
    </lineage>
</organism>
<sequence>MMYGMNGFNDDSNEYVMVQVTPLPSGEVTPLQSYNNTPLTSANATPLPIKKWPCSNDSDTGTDILPICRICHLPGDKEDSLFKPCRCSGTLRFIHNGCLMKWIEISTKKSKKPPRCELCHYEFHRHKRFKMHNWQWPRVSGKDKCLHAVFFINLLIMISCAVATVMCFLSDNGQVQKSTKNKVKLTTEEVITLSSGVMFFVSFFVAMTVEIKAKHTIYKLFVKFIMQNTEWEIDPYDQQNDPTFTAPQYV</sequence>
<dbReference type="InterPro" id="IPR013083">
    <property type="entry name" value="Znf_RING/FYVE/PHD"/>
</dbReference>
<comment type="subcellular location">
    <subcellularLocation>
        <location evidence="1">Membrane</location>
        <topology evidence="1">Multi-pass membrane protein</topology>
    </subcellularLocation>
</comment>
<dbReference type="PANTHER" id="PTHR46065">
    <property type="entry name" value="E3 UBIQUITIN-PROTEIN LIGASE MARCH 2/3 FAMILY MEMBER"/>
    <property type="match status" value="1"/>
</dbReference>
<dbReference type="KEGG" id="obi:106871438"/>
<keyword evidence="9 10" id="KW-0472">Membrane</keyword>
<accession>A0A0L8HCY8</accession>
<dbReference type="Gene3D" id="3.30.40.10">
    <property type="entry name" value="Zinc/RING finger domain, C3HC4 (zinc finger)"/>
    <property type="match status" value="1"/>
</dbReference>
<evidence type="ECO:0000256" key="6">
    <source>
        <dbReference type="ARBA" id="ARBA00022786"/>
    </source>
</evidence>
<proteinExistence type="predicted"/>
<dbReference type="InterPro" id="IPR011016">
    <property type="entry name" value="Znf_RING-CH"/>
</dbReference>
<dbReference type="GO" id="GO:0008270">
    <property type="term" value="F:zinc ion binding"/>
    <property type="evidence" value="ECO:0007669"/>
    <property type="project" value="UniProtKB-KW"/>
</dbReference>
<evidence type="ECO:0000313" key="12">
    <source>
        <dbReference type="EMBL" id="KOF87153.1"/>
    </source>
</evidence>
<evidence type="ECO:0000256" key="10">
    <source>
        <dbReference type="SAM" id="Phobius"/>
    </source>
</evidence>
<dbReference type="GO" id="GO:0016020">
    <property type="term" value="C:membrane"/>
    <property type="evidence" value="ECO:0007669"/>
    <property type="project" value="UniProtKB-SubCell"/>
</dbReference>
<dbReference type="SUPFAM" id="SSF57850">
    <property type="entry name" value="RING/U-box"/>
    <property type="match status" value="1"/>
</dbReference>
<dbReference type="Pfam" id="PF12906">
    <property type="entry name" value="RINGv"/>
    <property type="match status" value="1"/>
</dbReference>
<dbReference type="STRING" id="37653.A0A0L8HCY8"/>
<feature type="domain" description="RING-CH-type" evidence="11">
    <location>
        <begin position="60"/>
        <end position="126"/>
    </location>
</feature>
<evidence type="ECO:0000256" key="1">
    <source>
        <dbReference type="ARBA" id="ARBA00004141"/>
    </source>
</evidence>
<dbReference type="AlphaFoldDB" id="A0A0L8HCY8"/>
<feature type="transmembrane region" description="Helical" evidence="10">
    <location>
        <begin position="190"/>
        <end position="209"/>
    </location>
</feature>
<evidence type="ECO:0000256" key="4">
    <source>
        <dbReference type="ARBA" id="ARBA00022723"/>
    </source>
</evidence>
<evidence type="ECO:0000256" key="3">
    <source>
        <dbReference type="ARBA" id="ARBA00022692"/>
    </source>
</evidence>
<keyword evidence="2" id="KW-0808">Transferase</keyword>
<keyword evidence="6" id="KW-0833">Ubl conjugation pathway</keyword>
<name>A0A0L8HCY8_OCTBM</name>
<keyword evidence="5" id="KW-0863">Zinc-finger</keyword>
<dbReference type="CDD" id="cd16495">
    <property type="entry name" value="RING_CH-C4HC3_MARCH"/>
    <property type="match status" value="1"/>
</dbReference>
<keyword evidence="3 10" id="KW-0812">Transmembrane</keyword>
<dbReference type="GO" id="GO:0016740">
    <property type="term" value="F:transferase activity"/>
    <property type="evidence" value="ECO:0007669"/>
    <property type="project" value="UniProtKB-KW"/>
</dbReference>
<dbReference type="PROSITE" id="PS51292">
    <property type="entry name" value="ZF_RING_CH"/>
    <property type="match status" value="1"/>
</dbReference>
<protein>
    <recommendedName>
        <fullName evidence="11">RING-CH-type domain-containing protein</fullName>
    </recommendedName>
</protein>
<feature type="transmembrane region" description="Helical" evidence="10">
    <location>
        <begin position="148"/>
        <end position="170"/>
    </location>
</feature>
<dbReference type="PANTHER" id="PTHR46065:SF3">
    <property type="entry name" value="FI20425P1"/>
    <property type="match status" value="1"/>
</dbReference>
<evidence type="ECO:0000256" key="2">
    <source>
        <dbReference type="ARBA" id="ARBA00022679"/>
    </source>
</evidence>
<evidence type="ECO:0000256" key="8">
    <source>
        <dbReference type="ARBA" id="ARBA00022989"/>
    </source>
</evidence>
<dbReference type="SMART" id="SM00744">
    <property type="entry name" value="RINGv"/>
    <property type="match status" value="1"/>
</dbReference>
<evidence type="ECO:0000256" key="5">
    <source>
        <dbReference type="ARBA" id="ARBA00022771"/>
    </source>
</evidence>
<reference evidence="12" key="1">
    <citation type="submission" date="2015-07" db="EMBL/GenBank/DDBJ databases">
        <title>MeaNS - Measles Nucleotide Surveillance Program.</title>
        <authorList>
            <person name="Tran T."/>
            <person name="Druce J."/>
        </authorList>
    </citation>
    <scope>NUCLEOTIDE SEQUENCE</scope>
    <source>
        <strain evidence="12">UCB-OBI-ISO-001</strain>
        <tissue evidence="12">Gonad</tissue>
    </source>
</reference>
<gene>
    <name evidence="12" type="ORF">OCBIM_22017321mg</name>
</gene>
<dbReference type="OrthoDB" id="6126129at2759"/>
<keyword evidence="7" id="KW-0862">Zinc</keyword>
<evidence type="ECO:0000256" key="9">
    <source>
        <dbReference type="ARBA" id="ARBA00023136"/>
    </source>
</evidence>
<evidence type="ECO:0000256" key="7">
    <source>
        <dbReference type="ARBA" id="ARBA00022833"/>
    </source>
</evidence>
<dbReference type="EMBL" id="KQ418483">
    <property type="protein sequence ID" value="KOF87154.1"/>
    <property type="molecule type" value="Genomic_DNA"/>
</dbReference>
<keyword evidence="8 10" id="KW-1133">Transmembrane helix</keyword>